<dbReference type="InterPro" id="IPR036390">
    <property type="entry name" value="WH_DNA-bd_sf"/>
</dbReference>
<keyword evidence="1" id="KW-0548">Nucleotidyltransferase</keyword>
<evidence type="ECO:0000256" key="2">
    <source>
        <dbReference type="PIRSR" id="PIRSR038925-1"/>
    </source>
</evidence>
<evidence type="ECO:0000259" key="5">
    <source>
        <dbReference type="PROSITE" id="PS51459"/>
    </source>
</evidence>
<gene>
    <name evidence="6" type="ORF">CHUV0807_1729</name>
</gene>
<dbReference type="InterPro" id="IPR036597">
    <property type="entry name" value="Fido-like_dom_sf"/>
</dbReference>
<organism evidence="6 7">
    <name type="scientific">Cardiobacterium hominis</name>
    <dbReference type="NCBI Taxonomy" id="2718"/>
    <lineage>
        <taxon>Bacteria</taxon>
        <taxon>Pseudomonadati</taxon>
        <taxon>Pseudomonadota</taxon>
        <taxon>Gammaproteobacteria</taxon>
        <taxon>Cardiobacteriales</taxon>
        <taxon>Cardiobacteriaceae</taxon>
        <taxon>Cardiobacterium</taxon>
    </lineage>
</organism>
<dbReference type="InterPro" id="IPR026287">
    <property type="entry name" value="SoFic-like"/>
</dbReference>
<dbReference type="Proteomes" id="UP000190837">
    <property type="component" value="Unassembled WGS sequence"/>
</dbReference>
<keyword evidence="1" id="KW-0808">Transferase</keyword>
<name>A0A1C3H5D6_9GAMM</name>
<dbReference type="InterPro" id="IPR003812">
    <property type="entry name" value="Fido"/>
</dbReference>
<evidence type="ECO:0000313" key="7">
    <source>
        <dbReference type="Proteomes" id="UP000190837"/>
    </source>
</evidence>
<comment type="subunit">
    <text evidence="1">Homodimer.</text>
</comment>
<feature type="binding site" evidence="2">
    <location>
        <position position="188"/>
    </location>
    <ligand>
        <name>ATP</name>
        <dbReference type="ChEBI" id="CHEBI:30616"/>
    </ligand>
</feature>
<evidence type="ECO:0000256" key="1">
    <source>
        <dbReference type="PIRNR" id="PIRNR038925"/>
    </source>
</evidence>
<dbReference type="RefSeq" id="WP_079541225.1">
    <property type="nucleotide sequence ID" value="NZ_FKLO01000058.1"/>
</dbReference>
<dbReference type="InterPro" id="IPR025758">
    <property type="entry name" value="Fic/DOC_N"/>
</dbReference>
<dbReference type="PIRSF" id="PIRSF038925">
    <property type="entry name" value="AMP-prot_trans"/>
    <property type="match status" value="1"/>
</dbReference>
<dbReference type="InterPro" id="IPR036388">
    <property type="entry name" value="WH-like_DNA-bd_sf"/>
</dbReference>
<sequence length="359" mass="41531">MYTIDQFPPPDDFESVAVLKQLTAAHRYLAELKGICRSIPNQGILINTLALQEAKDSSAIENIITTHDELYRAAISETPSNPAIKEVQNYSSALHCGYTLIRQHGILTNNHILKIQAALEENNAGFRKQSVTMLKNDRTGEIVYMPPQHPNEILHLMGRLEQFINTNDNNTDPLIRMALIHHQFESIHPFYDGNGRTGRIINVLFMVLNGLLDIPVLYLSRYLVQHKNEYYRQLQYVRETGQWESWLLYMLKAVEQTAKDGIDTVQQIQKAMMNYKHGIREKFSFYSQDLINHLFNHPYTKIDFLMKSLNISRPSASKYLDELADHSFLQKEKIGRSNYYINIALMRILMPPEKHPTTI</sequence>
<feature type="binding site" evidence="4">
    <location>
        <begin position="230"/>
        <end position="231"/>
    </location>
    <ligand>
        <name>ATP</name>
        <dbReference type="ChEBI" id="CHEBI:30616"/>
    </ligand>
</feature>
<dbReference type="Pfam" id="PF21248">
    <property type="entry name" value="SoFic-like_C"/>
    <property type="match status" value="1"/>
</dbReference>
<evidence type="ECO:0000256" key="4">
    <source>
        <dbReference type="PIRSR" id="PIRSR640198-2"/>
    </source>
</evidence>
<feature type="binding site" evidence="2">
    <location>
        <begin position="193"/>
        <end position="199"/>
    </location>
    <ligand>
        <name>ATP</name>
        <dbReference type="ChEBI" id="CHEBI:30616"/>
    </ligand>
</feature>
<dbReference type="EMBL" id="FKLO01000058">
    <property type="protein sequence ID" value="SAM67251.1"/>
    <property type="molecule type" value="Genomic_DNA"/>
</dbReference>
<comment type="catalytic activity">
    <reaction evidence="1">
        <text>L-tyrosyl-[protein] + ATP = O-(5'-adenylyl)-L-tyrosyl-[protein] + diphosphate</text>
        <dbReference type="Rhea" id="RHEA:54288"/>
        <dbReference type="Rhea" id="RHEA-COMP:10136"/>
        <dbReference type="Rhea" id="RHEA-COMP:13846"/>
        <dbReference type="ChEBI" id="CHEBI:30616"/>
        <dbReference type="ChEBI" id="CHEBI:33019"/>
        <dbReference type="ChEBI" id="CHEBI:46858"/>
        <dbReference type="ChEBI" id="CHEBI:83624"/>
        <dbReference type="EC" id="2.7.7.108"/>
    </reaction>
</comment>
<evidence type="ECO:0000256" key="3">
    <source>
        <dbReference type="PIRSR" id="PIRSR640198-1"/>
    </source>
</evidence>
<dbReference type="AlphaFoldDB" id="A0A1C3H5D6"/>
<feature type="domain" description="Fido" evidence="5">
    <location>
        <begin position="107"/>
        <end position="252"/>
    </location>
</feature>
<dbReference type="GO" id="GO:0042803">
    <property type="term" value="F:protein homodimerization activity"/>
    <property type="evidence" value="ECO:0007669"/>
    <property type="project" value="UniProtKB-UniRule"/>
</dbReference>
<reference evidence="7" key="1">
    <citation type="submission" date="2016-04" db="EMBL/GenBank/DDBJ databases">
        <authorList>
            <person name="Tagini F."/>
        </authorList>
    </citation>
    <scope>NUCLEOTIDE SEQUENCE [LARGE SCALE GENOMIC DNA]</scope>
    <source>
        <strain evidence="7">CHUV0807</strain>
    </source>
</reference>
<feature type="binding site" evidence="2">
    <location>
        <position position="61"/>
    </location>
    <ligand>
        <name>ATP</name>
        <dbReference type="ChEBI" id="CHEBI:30616"/>
    </ligand>
</feature>
<dbReference type="PANTHER" id="PTHR13504">
    <property type="entry name" value="FIDO DOMAIN-CONTAINING PROTEIN DDB_G0283145"/>
    <property type="match status" value="1"/>
</dbReference>
<proteinExistence type="predicted"/>
<dbReference type="PANTHER" id="PTHR13504:SF35">
    <property type="entry name" value="PROTEIN ADENYLYLTRANSFERASE SOFIC"/>
    <property type="match status" value="1"/>
</dbReference>
<accession>A0A1C3H5D6</accession>
<keyword evidence="1 2" id="KW-0067">ATP-binding</keyword>
<dbReference type="InterPro" id="IPR048770">
    <property type="entry name" value="SoFic-like_C"/>
</dbReference>
<feature type="binding site" evidence="2">
    <location>
        <position position="230"/>
    </location>
    <ligand>
        <name>ATP</name>
        <dbReference type="ChEBI" id="CHEBI:30616"/>
    </ligand>
</feature>
<dbReference type="GO" id="GO:0000287">
    <property type="term" value="F:magnesium ion binding"/>
    <property type="evidence" value="ECO:0007669"/>
    <property type="project" value="UniProtKB-UniRule"/>
</dbReference>
<comment type="catalytic activity">
    <reaction evidence="1">
        <text>L-threonyl-[protein] + ATP = 3-O-(5'-adenylyl)-L-threonyl-[protein] + diphosphate</text>
        <dbReference type="Rhea" id="RHEA:54292"/>
        <dbReference type="Rhea" id="RHEA-COMP:11060"/>
        <dbReference type="Rhea" id="RHEA-COMP:13847"/>
        <dbReference type="ChEBI" id="CHEBI:30013"/>
        <dbReference type="ChEBI" id="CHEBI:30616"/>
        <dbReference type="ChEBI" id="CHEBI:33019"/>
        <dbReference type="ChEBI" id="CHEBI:138113"/>
        <dbReference type="EC" id="2.7.7.108"/>
    </reaction>
</comment>
<feature type="binding site" evidence="4">
    <location>
        <begin position="192"/>
        <end position="199"/>
    </location>
    <ligand>
        <name>ATP</name>
        <dbReference type="ChEBI" id="CHEBI:30616"/>
    </ligand>
</feature>
<dbReference type="GO" id="GO:0005524">
    <property type="term" value="F:ATP binding"/>
    <property type="evidence" value="ECO:0007669"/>
    <property type="project" value="UniProtKB-UniRule"/>
</dbReference>
<protein>
    <recommendedName>
        <fullName evidence="1">Protein adenylyltransferase</fullName>
        <ecNumber evidence="1">2.7.7.108</ecNumber>
    </recommendedName>
    <alternativeName>
        <fullName evidence="1">AMPylator</fullName>
    </alternativeName>
</protein>
<keyword evidence="1 2" id="KW-0547">Nucleotide-binding</keyword>
<dbReference type="EC" id="2.7.7.108" evidence="1"/>
<evidence type="ECO:0000313" key="6">
    <source>
        <dbReference type="EMBL" id="SAM67251.1"/>
    </source>
</evidence>
<dbReference type="SUPFAM" id="SSF46785">
    <property type="entry name" value="Winged helix' DNA-binding domain"/>
    <property type="match status" value="1"/>
</dbReference>
<dbReference type="PROSITE" id="PS51459">
    <property type="entry name" value="FIDO"/>
    <property type="match status" value="1"/>
</dbReference>
<dbReference type="Gene3D" id="1.10.3290.10">
    <property type="entry name" value="Fido-like domain"/>
    <property type="match status" value="1"/>
</dbReference>
<dbReference type="InterPro" id="IPR040198">
    <property type="entry name" value="Fido_containing"/>
</dbReference>
<dbReference type="GO" id="GO:0070733">
    <property type="term" value="F:AMPylase activity"/>
    <property type="evidence" value="ECO:0007669"/>
    <property type="project" value="UniProtKB-UniRule"/>
</dbReference>
<dbReference type="SUPFAM" id="SSF140931">
    <property type="entry name" value="Fic-like"/>
    <property type="match status" value="1"/>
</dbReference>
<dbReference type="Pfam" id="PF13784">
    <property type="entry name" value="Fic_N"/>
    <property type="match status" value="1"/>
</dbReference>
<dbReference type="Pfam" id="PF02661">
    <property type="entry name" value="Fic"/>
    <property type="match status" value="1"/>
</dbReference>
<comment type="function">
    <text evidence="1">Adenylyltransferase that mediates the addition of adenosine 5'-monophosphate (AMP) to specific residues of target proteins.</text>
</comment>
<dbReference type="Gene3D" id="1.10.10.10">
    <property type="entry name" value="Winged helix-like DNA-binding domain superfamily/Winged helix DNA-binding domain"/>
    <property type="match status" value="1"/>
</dbReference>
<feature type="active site" evidence="3">
    <location>
        <position position="188"/>
    </location>
</feature>